<evidence type="ECO:0000256" key="4">
    <source>
        <dbReference type="SAM" id="Phobius"/>
    </source>
</evidence>
<dbReference type="SUPFAM" id="SSF56601">
    <property type="entry name" value="beta-lactamase/transpeptidase-like"/>
    <property type="match status" value="1"/>
</dbReference>
<comment type="subcellular location">
    <subcellularLocation>
        <location evidence="1">Membrane</location>
    </subcellularLocation>
</comment>
<feature type="domain" description="Penicillin-binding protein dimerisation" evidence="6">
    <location>
        <begin position="51"/>
        <end position="282"/>
    </location>
</feature>
<dbReference type="GO" id="GO:0009252">
    <property type="term" value="P:peptidoglycan biosynthetic process"/>
    <property type="evidence" value="ECO:0007669"/>
    <property type="project" value="InterPro"/>
</dbReference>
<dbReference type="Pfam" id="PF03717">
    <property type="entry name" value="PBP_dimer"/>
    <property type="match status" value="1"/>
</dbReference>
<dbReference type="PANTHER" id="PTHR30627">
    <property type="entry name" value="PEPTIDOGLYCAN D,D-TRANSPEPTIDASE"/>
    <property type="match status" value="1"/>
</dbReference>
<gene>
    <name evidence="7" type="ORF">SCABRO_03691</name>
</gene>
<proteinExistence type="predicted"/>
<protein>
    <submittedName>
        <fullName evidence="7">Penicillin-binding protein</fullName>
    </submittedName>
</protein>
<feature type="domain" description="Penicillin-binding protein transpeptidase" evidence="5">
    <location>
        <begin position="325"/>
        <end position="631"/>
    </location>
</feature>
<dbReference type="Proteomes" id="UP000030652">
    <property type="component" value="Unassembled WGS sequence"/>
</dbReference>
<dbReference type="Gene3D" id="3.90.1310.10">
    <property type="entry name" value="Penicillin-binding protein 2a (Domain 2)"/>
    <property type="match status" value="1"/>
</dbReference>
<keyword evidence="4" id="KW-0812">Transmembrane</keyword>
<dbReference type="eggNOG" id="COG0768">
    <property type="taxonomic scope" value="Bacteria"/>
</dbReference>
<evidence type="ECO:0000256" key="1">
    <source>
        <dbReference type="ARBA" id="ARBA00004370"/>
    </source>
</evidence>
<dbReference type="InterPro" id="IPR036138">
    <property type="entry name" value="PBP_dimer_sf"/>
</dbReference>
<reference evidence="7 8" key="1">
    <citation type="submission" date="2014-10" db="EMBL/GenBank/DDBJ databases">
        <title>Draft genome of anammox bacterium scalindua brodae, obtained using differential coverage binning of sequence data from two enrichment reactors.</title>
        <authorList>
            <person name="Speth D.R."/>
            <person name="Russ L."/>
            <person name="Kartal B."/>
            <person name="Op den Camp H.J."/>
            <person name="Dutilh B.E."/>
            <person name="Jetten M.S."/>
        </authorList>
    </citation>
    <scope>NUCLEOTIDE SEQUENCE [LARGE SCALE GENOMIC DNA]</scope>
    <source>
        <strain evidence="7">RU1</strain>
    </source>
</reference>
<dbReference type="GO" id="GO:0071555">
    <property type="term" value="P:cell wall organization"/>
    <property type="evidence" value="ECO:0007669"/>
    <property type="project" value="TreeGrafter"/>
</dbReference>
<evidence type="ECO:0000256" key="3">
    <source>
        <dbReference type="ARBA" id="ARBA00023136"/>
    </source>
</evidence>
<dbReference type="EMBL" id="JRYO01000255">
    <property type="protein sequence ID" value="KHE90584.1"/>
    <property type="molecule type" value="Genomic_DNA"/>
</dbReference>
<dbReference type="SUPFAM" id="SSF56519">
    <property type="entry name" value="Penicillin binding protein dimerisation domain"/>
    <property type="match status" value="1"/>
</dbReference>
<keyword evidence="2" id="KW-0645">Protease</keyword>
<dbReference type="Gene3D" id="3.40.710.10">
    <property type="entry name" value="DD-peptidase/beta-lactamase superfamily"/>
    <property type="match status" value="1"/>
</dbReference>
<dbReference type="NCBIfam" id="TIGR03423">
    <property type="entry name" value="pbp2_mrdA"/>
    <property type="match status" value="1"/>
</dbReference>
<feature type="transmembrane region" description="Helical" evidence="4">
    <location>
        <begin position="6"/>
        <end position="26"/>
    </location>
</feature>
<keyword evidence="3 4" id="KW-0472">Membrane</keyword>
<evidence type="ECO:0000313" key="7">
    <source>
        <dbReference type="EMBL" id="KHE90584.1"/>
    </source>
</evidence>
<dbReference type="InterPro" id="IPR005311">
    <property type="entry name" value="PBP_dimer"/>
</dbReference>
<dbReference type="InterPro" id="IPR012338">
    <property type="entry name" value="Beta-lactam/transpept-like"/>
</dbReference>
<dbReference type="GO" id="GO:0009002">
    <property type="term" value="F:serine-type D-Ala-D-Ala carboxypeptidase activity"/>
    <property type="evidence" value="ECO:0007669"/>
    <property type="project" value="InterPro"/>
</dbReference>
<name>A0A0B0ED23_9BACT</name>
<dbReference type="InterPro" id="IPR017790">
    <property type="entry name" value="Penicillin-binding_protein_2"/>
</dbReference>
<dbReference type="InterPro" id="IPR001460">
    <property type="entry name" value="PCN-bd_Tpept"/>
</dbReference>
<keyword evidence="2" id="KW-0378">Hydrolase</keyword>
<evidence type="ECO:0000259" key="5">
    <source>
        <dbReference type="Pfam" id="PF00905"/>
    </source>
</evidence>
<keyword evidence="2" id="KW-0121">Carboxypeptidase</keyword>
<evidence type="ECO:0000259" key="6">
    <source>
        <dbReference type="Pfam" id="PF03717"/>
    </source>
</evidence>
<dbReference type="AlphaFoldDB" id="A0A0B0ED23"/>
<evidence type="ECO:0000256" key="2">
    <source>
        <dbReference type="ARBA" id="ARBA00022645"/>
    </source>
</evidence>
<accession>A0A0B0ED23</accession>
<dbReference type="InterPro" id="IPR050515">
    <property type="entry name" value="Beta-lactam/transpept"/>
</dbReference>
<dbReference type="GO" id="GO:0005886">
    <property type="term" value="C:plasma membrane"/>
    <property type="evidence" value="ECO:0007669"/>
    <property type="project" value="TreeGrafter"/>
</dbReference>
<dbReference type="Pfam" id="PF00905">
    <property type="entry name" value="Transpeptidase"/>
    <property type="match status" value="1"/>
</dbReference>
<keyword evidence="4" id="KW-1133">Transmembrane helix</keyword>
<sequence>MQKNRFKILFGTISVLFFVIFCKLFYIQMIQGGKYSGISNKKRIRTVDIDTLRGTIYDRNGSVLAVDKHSFELTVMYEKLFDTHSCFKQNILPRVSEVKNPALNRGLCKECHIDKATWVEKVAGLLDIPYIDVFNKATEIVKNVENIKHAVEKRNERKIRIKEETVPHSIASNVPWEKVAKFEVEMLNLPGIQIETNPVRLYPQGDMSSHIIGYVGKMGEKEMQNYNFKKKWFDSLKNSDESESEFFTQKAVSMDALIGKNGIEKIYNSRLMGIPGERFEEVTLDTMRADKLILERPSIPGNNIFLTIDTRIQGIAEKALGKRKGSVIVMDPRNGEIIAMASFPRYNLNTLNRDFAALSKNRLKPFLNRPIQSVLPPGSTFKIITAIAALEENKIDENTHFPCYGSLKVGNIRFRCNIGNGHGLLNIEEAMQYSCNVFFFQTAIILGGTLLKKWAENFGLGDTTDVGLIYEKKGNFPESRSISQTINLSIGQGAMLVTPIQIARMIATIANGGWYTKPHILQKISDYKGNILVNNKYELTEKINISEKNMNIIKSSLRKVVTDGTAKKADLEELQVAGKTGTTQTARENENHAWFIGYAPFENPKYCFVVVVEHTEGHGGAVAGPIAREILTQIGI</sequence>
<evidence type="ECO:0000313" key="8">
    <source>
        <dbReference type="Proteomes" id="UP000030652"/>
    </source>
</evidence>
<dbReference type="GO" id="GO:0008658">
    <property type="term" value="F:penicillin binding"/>
    <property type="evidence" value="ECO:0007669"/>
    <property type="project" value="InterPro"/>
</dbReference>
<comment type="caution">
    <text evidence="7">The sequence shown here is derived from an EMBL/GenBank/DDBJ whole genome shotgun (WGS) entry which is preliminary data.</text>
</comment>
<organism evidence="7 8">
    <name type="scientific">Candidatus Scalindua brodae</name>
    <dbReference type="NCBI Taxonomy" id="237368"/>
    <lineage>
        <taxon>Bacteria</taxon>
        <taxon>Pseudomonadati</taxon>
        <taxon>Planctomycetota</taxon>
        <taxon>Candidatus Brocadiia</taxon>
        <taxon>Candidatus Brocadiales</taxon>
        <taxon>Candidatus Scalinduaceae</taxon>
        <taxon>Candidatus Scalindua</taxon>
    </lineage>
</organism>